<dbReference type="PANTHER" id="PTHR37423:SF2">
    <property type="entry name" value="MEMBRANE-BOUND LYTIC MUREIN TRANSGLYCOSYLASE C"/>
    <property type="match status" value="1"/>
</dbReference>
<dbReference type="AlphaFoldDB" id="A0A1M7QMK9"/>
<feature type="signal peptide" evidence="3">
    <location>
        <begin position="1"/>
        <end position="25"/>
    </location>
</feature>
<dbReference type="InterPro" id="IPR018392">
    <property type="entry name" value="LysM"/>
</dbReference>
<proteinExistence type="inferred from homology"/>
<reference evidence="6" key="1">
    <citation type="submission" date="2016-11" db="EMBL/GenBank/DDBJ databases">
        <authorList>
            <person name="Varghese N."/>
            <person name="Submissions S."/>
        </authorList>
    </citation>
    <scope>NUCLEOTIDE SEQUENCE [LARGE SCALE GENOMIC DNA]</scope>
    <source>
        <strain evidence="6">Sac-22</strain>
    </source>
</reference>
<dbReference type="InterPro" id="IPR023346">
    <property type="entry name" value="Lysozyme-like_dom_sf"/>
</dbReference>
<evidence type="ECO:0000256" key="1">
    <source>
        <dbReference type="ARBA" id="ARBA00007734"/>
    </source>
</evidence>
<feature type="region of interest" description="Disordered" evidence="2">
    <location>
        <begin position="415"/>
        <end position="462"/>
    </location>
</feature>
<gene>
    <name evidence="5" type="ORF">SAMN05192549_107319</name>
</gene>
<dbReference type="Pfam" id="PF01464">
    <property type="entry name" value="SLT"/>
    <property type="match status" value="1"/>
</dbReference>
<keyword evidence="3" id="KW-0732">Signal</keyword>
<sequence length="462" mass="50747">MQARIPKSAALAALMALLAPALVQAYDEAPGLPTVTTALSPLPKSPLPDISSLKVNKPAKMVDEEAFREKDVWGRIRSGYAIPDVNNELVAKHVNWYATRPDYIARTTARASLYLFHVVTELEKRNMPTELALLPFIESAFNPNALSSANAAGMWQFVPGTGRDFNLKQDAFKDERRGILASTDAALTYLQRLYDMFGDWQLALAAYNWGEGSVQKAIKRNQAAGKPTDFESLADLMPAETRNYVPKLQAVKNIVANPQQYGLNLPLIDNSPYFMAVDKTSDIDLTVAAHLAELSVDEFKALNPQFKRPVITGDEQTKILLPKENAEKFHLNLSQWTKELSTWTTHKITSARESISTLASRFHTSPEVIRQANNIPQKSVLKAGSTILVPKISTSASVDISSDIAENATVAYEAERSNNGKSAKGYKLAKAGKSDKSSPVALVKARVSRDAAKSKSHRKTSH</sequence>
<dbReference type="PANTHER" id="PTHR37423">
    <property type="entry name" value="SOLUBLE LYTIC MUREIN TRANSGLYCOSYLASE-RELATED"/>
    <property type="match status" value="1"/>
</dbReference>
<dbReference type="STRING" id="551987.SAMN05192549_107319"/>
<dbReference type="CDD" id="cd16894">
    <property type="entry name" value="MltD-like"/>
    <property type="match status" value="1"/>
</dbReference>
<dbReference type="SMART" id="SM00257">
    <property type="entry name" value="LysM"/>
    <property type="match status" value="1"/>
</dbReference>
<dbReference type="GO" id="GO:0016020">
    <property type="term" value="C:membrane"/>
    <property type="evidence" value="ECO:0007669"/>
    <property type="project" value="InterPro"/>
</dbReference>
<evidence type="ECO:0000313" key="6">
    <source>
        <dbReference type="Proteomes" id="UP000184339"/>
    </source>
</evidence>
<keyword evidence="6" id="KW-1185">Reference proteome</keyword>
<feature type="chain" id="PRO_5012997726" evidence="3">
    <location>
        <begin position="26"/>
        <end position="462"/>
    </location>
</feature>
<feature type="domain" description="LysM" evidence="4">
    <location>
        <begin position="344"/>
        <end position="389"/>
    </location>
</feature>
<dbReference type="Pfam" id="PF01476">
    <property type="entry name" value="LysM"/>
    <property type="match status" value="1"/>
</dbReference>
<dbReference type="RefSeq" id="WP_072786639.1">
    <property type="nucleotide sequence ID" value="NZ_FRCX01000007.1"/>
</dbReference>
<evidence type="ECO:0000256" key="2">
    <source>
        <dbReference type="SAM" id="MobiDB-lite"/>
    </source>
</evidence>
<dbReference type="GO" id="GO:0008933">
    <property type="term" value="F:peptidoglycan lytic transglycosylase activity"/>
    <property type="evidence" value="ECO:0007669"/>
    <property type="project" value="InterPro"/>
</dbReference>
<dbReference type="InterPro" id="IPR000189">
    <property type="entry name" value="Transglyc_AS"/>
</dbReference>
<dbReference type="SUPFAM" id="SSF53955">
    <property type="entry name" value="Lysozyme-like"/>
    <property type="match status" value="1"/>
</dbReference>
<dbReference type="EMBL" id="FRCX01000007">
    <property type="protein sequence ID" value="SHN32706.1"/>
    <property type="molecule type" value="Genomic_DNA"/>
</dbReference>
<evidence type="ECO:0000313" key="5">
    <source>
        <dbReference type="EMBL" id="SHN32706.1"/>
    </source>
</evidence>
<dbReference type="PROSITE" id="PS51782">
    <property type="entry name" value="LYSM"/>
    <property type="match status" value="1"/>
</dbReference>
<evidence type="ECO:0000259" key="4">
    <source>
        <dbReference type="PROSITE" id="PS51782"/>
    </source>
</evidence>
<dbReference type="InterPro" id="IPR036779">
    <property type="entry name" value="LysM_dom_sf"/>
</dbReference>
<dbReference type="InterPro" id="IPR008258">
    <property type="entry name" value="Transglycosylase_SLT_dom_1"/>
</dbReference>
<organism evidence="5 6">
    <name type="scientific">Duganella sacchari</name>
    <dbReference type="NCBI Taxonomy" id="551987"/>
    <lineage>
        <taxon>Bacteria</taxon>
        <taxon>Pseudomonadati</taxon>
        <taxon>Pseudomonadota</taxon>
        <taxon>Betaproteobacteria</taxon>
        <taxon>Burkholderiales</taxon>
        <taxon>Oxalobacteraceae</taxon>
        <taxon>Telluria group</taxon>
        <taxon>Duganella</taxon>
    </lineage>
</organism>
<dbReference type="PROSITE" id="PS00922">
    <property type="entry name" value="TRANSGLYCOSYLASE"/>
    <property type="match status" value="1"/>
</dbReference>
<accession>A0A1M7QMK9</accession>
<comment type="similarity">
    <text evidence="1">Belongs to the transglycosylase Slt family.</text>
</comment>
<dbReference type="Gene3D" id="3.10.350.10">
    <property type="entry name" value="LysM domain"/>
    <property type="match status" value="1"/>
</dbReference>
<dbReference type="GO" id="GO:0000270">
    <property type="term" value="P:peptidoglycan metabolic process"/>
    <property type="evidence" value="ECO:0007669"/>
    <property type="project" value="InterPro"/>
</dbReference>
<dbReference type="OrthoDB" id="9815002at2"/>
<name>A0A1M7QMK9_9BURK</name>
<dbReference type="Proteomes" id="UP000184339">
    <property type="component" value="Unassembled WGS sequence"/>
</dbReference>
<dbReference type="Gene3D" id="1.10.530.10">
    <property type="match status" value="1"/>
</dbReference>
<protein>
    <submittedName>
        <fullName evidence="5">Membrane-bound lytic murein transglycosylase D</fullName>
    </submittedName>
</protein>
<evidence type="ECO:0000256" key="3">
    <source>
        <dbReference type="SAM" id="SignalP"/>
    </source>
</evidence>